<keyword evidence="4" id="KW-1185">Reference proteome</keyword>
<feature type="transmembrane region" description="Helical" evidence="1">
    <location>
        <begin position="26"/>
        <end position="46"/>
    </location>
</feature>
<name>A0A4Q1RE93_9FIRM</name>
<keyword evidence="1" id="KW-0472">Membrane</keyword>
<dbReference type="AlphaFoldDB" id="A0A4Q1RE93"/>
<organism evidence="3 4">
    <name type="scientific">Blautia faecicola</name>
    <dbReference type="NCBI Taxonomy" id="2509240"/>
    <lineage>
        <taxon>Bacteria</taxon>
        <taxon>Bacillati</taxon>
        <taxon>Bacillota</taxon>
        <taxon>Clostridia</taxon>
        <taxon>Lachnospirales</taxon>
        <taxon>Lachnospiraceae</taxon>
        <taxon>Blautia</taxon>
    </lineage>
</organism>
<accession>A0A4Q1RE93</accession>
<dbReference type="Proteomes" id="UP000290106">
    <property type="component" value="Unassembled WGS sequence"/>
</dbReference>
<keyword evidence="1" id="KW-0812">Transmembrane</keyword>
<dbReference type="OrthoDB" id="9778037at2"/>
<keyword evidence="1" id="KW-1133">Transmembrane helix</keyword>
<feature type="transmembrane region" description="Helical" evidence="1">
    <location>
        <begin position="5"/>
        <end position="20"/>
    </location>
</feature>
<dbReference type="PANTHER" id="PTHR34351">
    <property type="entry name" value="SLR1927 PROTEIN-RELATED"/>
    <property type="match status" value="1"/>
</dbReference>
<evidence type="ECO:0000259" key="2">
    <source>
        <dbReference type="Pfam" id="PF01882"/>
    </source>
</evidence>
<dbReference type="Pfam" id="PF01882">
    <property type="entry name" value="DUF58"/>
    <property type="match status" value="1"/>
</dbReference>
<evidence type="ECO:0000313" key="3">
    <source>
        <dbReference type="EMBL" id="RXS73857.1"/>
    </source>
</evidence>
<protein>
    <submittedName>
        <fullName evidence="3">DUF58 domain-containing protein</fullName>
    </submittedName>
</protein>
<dbReference type="RefSeq" id="WP_129256731.1">
    <property type="nucleotide sequence ID" value="NZ_DAWBJR010000003.1"/>
</dbReference>
<dbReference type="EMBL" id="SDKC01000001">
    <property type="protein sequence ID" value="RXS73857.1"/>
    <property type="molecule type" value="Genomic_DNA"/>
</dbReference>
<reference evidence="3 4" key="1">
    <citation type="submission" date="2019-01" db="EMBL/GenBank/DDBJ databases">
        <title>Blautia sp. nov. KGMB01111 isolated human feces.</title>
        <authorList>
            <person name="Park J.-E."/>
            <person name="Kim J.-S."/>
            <person name="Park S.-H."/>
        </authorList>
    </citation>
    <scope>NUCLEOTIDE SEQUENCE [LARGE SCALE GENOMIC DNA]</scope>
    <source>
        <strain evidence="3 4">KGMB01111</strain>
    </source>
</reference>
<evidence type="ECO:0000313" key="4">
    <source>
        <dbReference type="Proteomes" id="UP000290106"/>
    </source>
</evidence>
<gene>
    <name evidence="3" type="ORF">ETP43_00375</name>
</gene>
<sequence>MKNKLLYFGLLVVTLYLAILYDSPMLLGLCLMEVVLPVVSVILLLWTAAHMKAQIYLPIGVAEKEQPVNVGVRIENKSRIPVSRLEAKIKIQNRFYQPEKEVTFQGMADGRGTTRLTTAITSSQCGPVALWVEQAKIWDLFHLFGKKIRVDGKEELSVLPEYYAAVVEITSQIREQLIDSEEYDEKRPGDDPSQIFQIREYREGDRMQRIHWKASARTSQLMVKDYSMPIGSGALVLFDLWVAEDAGMVFLDQAVEYGLAILQGFLDQEYPPRAAWYNCRTQSMEQMEIRESEDLYLLTSRLFQAGPYGEEILLEEVYQHSYPQDGYRVCLRITTDGQWWADGILKGKLTRAGLETEGISV</sequence>
<comment type="caution">
    <text evidence="3">The sequence shown here is derived from an EMBL/GenBank/DDBJ whole genome shotgun (WGS) entry which is preliminary data.</text>
</comment>
<dbReference type="PANTHER" id="PTHR34351:SF1">
    <property type="entry name" value="SLR1927 PROTEIN"/>
    <property type="match status" value="1"/>
</dbReference>
<dbReference type="InterPro" id="IPR002881">
    <property type="entry name" value="DUF58"/>
</dbReference>
<feature type="domain" description="DUF58" evidence="2">
    <location>
        <begin position="197"/>
        <end position="241"/>
    </location>
</feature>
<evidence type="ECO:0000256" key="1">
    <source>
        <dbReference type="SAM" id="Phobius"/>
    </source>
</evidence>
<proteinExistence type="predicted"/>